<comment type="caution">
    <text evidence="2">The sequence shown here is derived from an EMBL/GenBank/DDBJ whole genome shotgun (WGS) entry which is preliminary data.</text>
</comment>
<evidence type="ECO:0000313" key="3">
    <source>
        <dbReference type="Proteomes" id="UP000447434"/>
    </source>
</evidence>
<organism evidence="2 3">
    <name type="scientific">Lupinus albus</name>
    <name type="common">White lupine</name>
    <name type="synonym">Lupinus termis</name>
    <dbReference type="NCBI Taxonomy" id="3870"/>
    <lineage>
        <taxon>Eukaryota</taxon>
        <taxon>Viridiplantae</taxon>
        <taxon>Streptophyta</taxon>
        <taxon>Embryophyta</taxon>
        <taxon>Tracheophyta</taxon>
        <taxon>Spermatophyta</taxon>
        <taxon>Magnoliopsida</taxon>
        <taxon>eudicotyledons</taxon>
        <taxon>Gunneridae</taxon>
        <taxon>Pentapetalae</taxon>
        <taxon>rosids</taxon>
        <taxon>fabids</taxon>
        <taxon>Fabales</taxon>
        <taxon>Fabaceae</taxon>
        <taxon>Papilionoideae</taxon>
        <taxon>50 kb inversion clade</taxon>
        <taxon>genistoids sensu lato</taxon>
        <taxon>core genistoids</taxon>
        <taxon>Genisteae</taxon>
        <taxon>Lupinus</taxon>
    </lineage>
</organism>
<name>A0A6A4QIA0_LUPAL</name>
<dbReference type="AlphaFoldDB" id="A0A6A4QIA0"/>
<dbReference type="EMBL" id="WOCE01000005">
    <property type="protein sequence ID" value="KAE9613157.1"/>
    <property type="molecule type" value="Genomic_DNA"/>
</dbReference>
<evidence type="ECO:0000256" key="1">
    <source>
        <dbReference type="SAM" id="MobiDB-lite"/>
    </source>
</evidence>
<dbReference type="Proteomes" id="UP000447434">
    <property type="component" value="Chromosome 5"/>
</dbReference>
<feature type="region of interest" description="Disordered" evidence="1">
    <location>
        <begin position="1"/>
        <end position="26"/>
    </location>
</feature>
<accession>A0A6A4QIA0</accession>
<sequence>MHLQRNLETEIFQKEKSSSHTGQSGNWRWTLMHAPVQFPGFRIHLLA</sequence>
<reference evidence="3" key="1">
    <citation type="journal article" date="2020" name="Nat. Commun.">
        <title>Genome sequence of the cluster root forming white lupin.</title>
        <authorList>
            <person name="Hufnagel B."/>
            <person name="Marques A."/>
            <person name="Soriano A."/>
            <person name="Marques L."/>
            <person name="Divol F."/>
            <person name="Doumas P."/>
            <person name="Sallet E."/>
            <person name="Mancinotti D."/>
            <person name="Carrere S."/>
            <person name="Marande W."/>
            <person name="Arribat S."/>
            <person name="Keller J."/>
            <person name="Huneau C."/>
            <person name="Blein T."/>
            <person name="Aime D."/>
            <person name="Laguerre M."/>
            <person name="Taylor J."/>
            <person name="Schubert V."/>
            <person name="Nelson M."/>
            <person name="Geu-Flores F."/>
            <person name="Crespi M."/>
            <person name="Gallardo-Guerrero K."/>
            <person name="Delaux P.-M."/>
            <person name="Salse J."/>
            <person name="Berges H."/>
            <person name="Guyot R."/>
            <person name="Gouzy J."/>
            <person name="Peret B."/>
        </authorList>
    </citation>
    <scope>NUCLEOTIDE SEQUENCE [LARGE SCALE GENOMIC DNA]</scope>
    <source>
        <strain evidence="3">cv. Amiga</strain>
    </source>
</reference>
<protein>
    <submittedName>
        <fullName evidence="2">Uncharacterized protein</fullName>
    </submittedName>
</protein>
<feature type="compositionally biased region" description="Basic and acidic residues" evidence="1">
    <location>
        <begin position="1"/>
        <end position="18"/>
    </location>
</feature>
<proteinExistence type="predicted"/>
<gene>
    <name evidence="2" type="ORF">Lalb_Chr05g0214571</name>
</gene>
<evidence type="ECO:0000313" key="2">
    <source>
        <dbReference type="EMBL" id="KAE9613157.1"/>
    </source>
</evidence>
<keyword evidence="3" id="KW-1185">Reference proteome</keyword>